<accession>A0A1G6AUZ8</accession>
<dbReference type="Pfam" id="PF13424">
    <property type="entry name" value="TPR_12"/>
    <property type="match status" value="1"/>
</dbReference>
<dbReference type="EMBL" id="FMXO01000003">
    <property type="protein sequence ID" value="SDB12208.1"/>
    <property type="molecule type" value="Genomic_DNA"/>
</dbReference>
<evidence type="ECO:0000256" key="3">
    <source>
        <dbReference type="PROSITE-ProRule" id="PRU00339"/>
    </source>
</evidence>
<evidence type="ECO:0000256" key="2">
    <source>
        <dbReference type="ARBA" id="ARBA00022803"/>
    </source>
</evidence>
<gene>
    <name evidence="4" type="ORF">SAMN05660653_00583</name>
</gene>
<dbReference type="InterPro" id="IPR011990">
    <property type="entry name" value="TPR-like_helical_dom_sf"/>
</dbReference>
<sequence length="187" mass="20919">MTSHLDYEINKELGECYLFMGELDKAEQYYEKAANSNGTHPDPYLGLATVAVQRGHLENALSLYRRATEIQSTDKSLAGMALVEMETGVINDAYEHFSQALELNPENLVALYGLVQVAHSLDCLDKLISPLENFLELNPDKAEIRFTLAGVLIKLGKVTQAKEQLEQCLEIDPTYDPAKELLLEMVQ</sequence>
<dbReference type="AlphaFoldDB" id="A0A1G6AUZ8"/>
<dbReference type="STRING" id="617002.SAMN05660653_00583"/>
<dbReference type="Proteomes" id="UP000198771">
    <property type="component" value="Unassembled WGS sequence"/>
</dbReference>
<dbReference type="RefSeq" id="WP_092117387.1">
    <property type="nucleotide sequence ID" value="NZ_FMXO01000003.1"/>
</dbReference>
<dbReference type="Gene3D" id="1.25.40.10">
    <property type="entry name" value="Tetratricopeptide repeat domain"/>
    <property type="match status" value="1"/>
</dbReference>
<dbReference type="PANTHER" id="PTHR45586">
    <property type="entry name" value="TPR REPEAT-CONTAINING PROTEIN PA4667"/>
    <property type="match status" value="1"/>
</dbReference>
<dbReference type="SMART" id="SM00028">
    <property type="entry name" value="TPR"/>
    <property type="match status" value="4"/>
</dbReference>
<dbReference type="PROSITE" id="PS50005">
    <property type="entry name" value="TPR"/>
    <property type="match status" value="3"/>
</dbReference>
<dbReference type="Pfam" id="PF14559">
    <property type="entry name" value="TPR_19"/>
    <property type="match status" value="1"/>
</dbReference>
<keyword evidence="5" id="KW-1185">Reference proteome</keyword>
<reference evidence="4 5" key="1">
    <citation type="submission" date="2016-10" db="EMBL/GenBank/DDBJ databases">
        <authorList>
            <person name="de Groot N.N."/>
        </authorList>
    </citation>
    <scope>NUCLEOTIDE SEQUENCE [LARGE SCALE GENOMIC DNA]</scope>
    <source>
        <strain evidence="4 5">ASO4-2</strain>
    </source>
</reference>
<name>A0A1G6AUZ8_9BACT</name>
<protein>
    <submittedName>
        <fullName evidence="4">Tetratricopeptide repeat-containing protein</fullName>
    </submittedName>
</protein>
<feature type="repeat" description="TPR" evidence="3">
    <location>
        <begin position="74"/>
        <end position="107"/>
    </location>
</feature>
<feature type="repeat" description="TPR" evidence="3">
    <location>
        <begin position="7"/>
        <end position="40"/>
    </location>
</feature>
<feature type="repeat" description="TPR" evidence="3">
    <location>
        <begin position="142"/>
        <end position="175"/>
    </location>
</feature>
<keyword evidence="2 3" id="KW-0802">TPR repeat</keyword>
<evidence type="ECO:0000313" key="5">
    <source>
        <dbReference type="Proteomes" id="UP000198771"/>
    </source>
</evidence>
<keyword evidence="1" id="KW-0677">Repeat</keyword>
<evidence type="ECO:0000313" key="4">
    <source>
        <dbReference type="EMBL" id="SDB12208.1"/>
    </source>
</evidence>
<dbReference type="PANTHER" id="PTHR45586:SF1">
    <property type="entry name" value="LIPOPOLYSACCHARIDE ASSEMBLY PROTEIN B"/>
    <property type="match status" value="1"/>
</dbReference>
<organism evidence="4 5">
    <name type="scientific">Desulfonatronum thiosulfatophilum</name>
    <dbReference type="NCBI Taxonomy" id="617002"/>
    <lineage>
        <taxon>Bacteria</taxon>
        <taxon>Pseudomonadati</taxon>
        <taxon>Thermodesulfobacteriota</taxon>
        <taxon>Desulfovibrionia</taxon>
        <taxon>Desulfovibrionales</taxon>
        <taxon>Desulfonatronaceae</taxon>
        <taxon>Desulfonatronum</taxon>
    </lineage>
</organism>
<proteinExistence type="predicted"/>
<dbReference type="InterPro" id="IPR051012">
    <property type="entry name" value="CellSynth/LPSAsmb/PSIAsmb"/>
</dbReference>
<dbReference type="InterPro" id="IPR019734">
    <property type="entry name" value="TPR_rpt"/>
</dbReference>
<evidence type="ECO:0000256" key="1">
    <source>
        <dbReference type="ARBA" id="ARBA00022737"/>
    </source>
</evidence>
<dbReference type="OrthoDB" id="5452667at2"/>
<dbReference type="SUPFAM" id="SSF48452">
    <property type="entry name" value="TPR-like"/>
    <property type="match status" value="1"/>
</dbReference>